<dbReference type="PROSITE" id="PS00595">
    <property type="entry name" value="AA_TRANSFER_CLASS_5"/>
    <property type="match status" value="1"/>
</dbReference>
<keyword evidence="4 13" id="KW-0808">Transferase</keyword>
<dbReference type="RefSeq" id="WP_135484843.1">
    <property type="nucleotide sequence ID" value="NZ_SRMF01000013.1"/>
</dbReference>
<proteinExistence type="inferred from homology"/>
<dbReference type="InterPro" id="IPR016454">
    <property type="entry name" value="Cysteine_dSase"/>
</dbReference>
<dbReference type="Proteomes" id="UP000297475">
    <property type="component" value="Unassembled WGS sequence"/>
</dbReference>
<dbReference type="EC" id="2.8.1.7" evidence="3"/>
<keyword evidence="8" id="KW-0408">Iron</keyword>
<organism evidence="13 14">
    <name type="scientific">Natronospirillum operosum</name>
    <dbReference type="NCBI Taxonomy" id="2759953"/>
    <lineage>
        <taxon>Bacteria</taxon>
        <taxon>Pseudomonadati</taxon>
        <taxon>Pseudomonadota</taxon>
        <taxon>Gammaproteobacteria</taxon>
        <taxon>Oceanospirillales</taxon>
        <taxon>Natronospirillaceae</taxon>
        <taxon>Natronospirillum</taxon>
    </lineage>
</organism>
<dbReference type="GO" id="GO:0008483">
    <property type="term" value="F:transaminase activity"/>
    <property type="evidence" value="ECO:0007669"/>
    <property type="project" value="UniProtKB-KW"/>
</dbReference>
<keyword evidence="6" id="KW-0479">Metal-binding</keyword>
<evidence type="ECO:0000313" key="13">
    <source>
        <dbReference type="EMBL" id="TGG90428.1"/>
    </source>
</evidence>
<comment type="caution">
    <text evidence="13">The sequence shown here is derived from an EMBL/GenBank/DDBJ whole genome shotgun (WGS) entry which is preliminary data.</text>
</comment>
<dbReference type="GO" id="GO:0051537">
    <property type="term" value="F:2 iron, 2 sulfur cluster binding"/>
    <property type="evidence" value="ECO:0007669"/>
    <property type="project" value="UniProtKB-KW"/>
</dbReference>
<dbReference type="Pfam" id="PF00266">
    <property type="entry name" value="Aminotran_5"/>
    <property type="match status" value="1"/>
</dbReference>
<evidence type="ECO:0000256" key="4">
    <source>
        <dbReference type="ARBA" id="ARBA00022679"/>
    </source>
</evidence>
<dbReference type="Gene3D" id="3.40.640.10">
    <property type="entry name" value="Type I PLP-dependent aspartate aminotransferase-like (Major domain)"/>
    <property type="match status" value="1"/>
</dbReference>
<evidence type="ECO:0000256" key="6">
    <source>
        <dbReference type="ARBA" id="ARBA00022723"/>
    </source>
</evidence>
<evidence type="ECO:0000256" key="3">
    <source>
        <dbReference type="ARBA" id="ARBA00012239"/>
    </source>
</evidence>
<dbReference type="EMBL" id="SRMF01000013">
    <property type="protein sequence ID" value="TGG90428.1"/>
    <property type="molecule type" value="Genomic_DNA"/>
</dbReference>
<evidence type="ECO:0000256" key="5">
    <source>
        <dbReference type="ARBA" id="ARBA00022714"/>
    </source>
</evidence>
<evidence type="ECO:0000256" key="10">
    <source>
        <dbReference type="ARBA" id="ARBA00050776"/>
    </source>
</evidence>
<dbReference type="InterPro" id="IPR020578">
    <property type="entry name" value="Aminotrans_V_PyrdxlP_BS"/>
</dbReference>
<dbReference type="PANTHER" id="PTHR11601">
    <property type="entry name" value="CYSTEINE DESULFURYLASE FAMILY MEMBER"/>
    <property type="match status" value="1"/>
</dbReference>
<evidence type="ECO:0000256" key="7">
    <source>
        <dbReference type="ARBA" id="ARBA00022898"/>
    </source>
</evidence>
<keyword evidence="14" id="KW-1185">Reference proteome</keyword>
<dbReference type="PIRSF" id="PIRSF005572">
    <property type="entry name" value="NifS"/>
    <property type="match status" value="1"/>
</dbReference>
<dbReference type="AlphaFoldDB" id="A0A4Z0W924"/>
<dbReference type="GO" id="GO:0031071">
    <property type="term" value="F:cysteine desulfurase activity"/>
    <property type="evidence" value="ECO:0007669"/>
    <property type="project" value="UniProtKB-EC"/>
</dbReference>
<keyword evidence="9" id="KW-0411">Iron-sulfur</keyword>
<evidence type="ECO:0000256" key="2">
    <source>
        <dbReference type="ARBA" id="ARBA00006490"/>
    </source>
</evidence>
<dbReference type="Gene3D" id="3.90.1150.10">
    <property type="entry name" value="Aspartate Aminotransferase, domain 1"/>
    <property type="match status" value="1"/>
</dbReference>
<comment type="similarity">
    <text evidence="2">Belongs to the class-V pyridoxal-phosphate-dependent aminotransferase family. NifS/IscS subfamily.</text>
</comment>
<evidence type="ECO:0000256" key="9">
    <source>
        <dbReference type="ARBA" id="ARBA00023014"/>
    </source>
</evidence>
<dbReference type="GO" id="GO:0046872">
    <property type="term" value="F:metal ion binding"/>
    <property type="evidence" value="ECO:0007669"/>
    <property type="project" value="UniProtKB-KW"/>
</dbReference>
<dbReference type="InterPro" id="IPR015424">
    <property type="entry name" value="PyrdxlP-dep_Trfase"/>
</dbReference>
<reference evidence="13 14" key="1">
    <citation type="submission" date="2019-04" db="EMBL/GenBank/DDBJ databases">
        <title>Natronospirillum operosus gen. nov., sp. nov., a haloalkaliphilic satellite isolated from decaying biomass of laboratory culture of cyanobacterium Geitlerinema sp. and proposal of Natronospirillaceae fam. nov. and Saccharospirillaceae fam. nov.</title>
        <authorList>
            <person name="Kevbrin V."/>
            <person name="Boltyanskaya Y."/>
            <person name="Koziaeva V."/>
            <person name="Grouzdev D.S."/>
            <person name="Park M."/>
            <person name="Cho J."/>
        </authorList>
    </citation>
    <scope>NUCLEOTIDE SEQUENCE [LARGE SCALE GENOMIC DNA]</scope>
    <source>
        <strain evidence="13 14">G-116</strain>
    </source>
</reference>
<dbReference type="SUPFAM" id="SSF53383">
    <property type="entry name" value="PLP-dependent transferases"/>
    <property type="match status" value="1"/>
</dbReference>
<evidence type="ECO:0000256" key="1">
    <source>
        <dbReference type="ARBA" id="ARBA00001933"/>
    </source>
</evidence>
<dbReference type="InterPro" id="IPR015422">
    <property type="entry name" value="PyrdxlP-dep_Trfase_small"/>
</dbReference>
<keyword evidence="13" id="KW-0032">Aminotransferase</keyword>
<sequence>MRKPVYLDYAATTPVDPAVADQMADCLTRDGRFANPASRSHLYGWQAEEAVERARLQVAELINAEGREVIWTSGATEADNLALKGVMQAAGSGHLVVSAIEHKAVLDTAGWLEQQGFDVTRVKPDQSGRVAVEQVARALREDTRLVSVMHVNNEVGTVNDVAAIGALCREQGVLFHVDAVQSVGRLPIDVAAMQIDLLALSAHKMYGPKGIGALYIRRGLTPRPQAQIHGGGHEQGYRSGTLATHQCVGMGAAAELARQHLECEPARVAELRDRLWDGIRDLPGVQLNGHPTARACGHLNVGFAGQDGEALMLALRELAVATGSACTSASMEPSFVLRAMGVPDALAHASLRFSLGRYTTEEEIEFAIGHIRQVVTSLSQAAV</sequence>
<accession>A0A4Z0W924</accession>
<dbReference type="InterPro" id="IPR015421">
    <property type="entry name" value="PyrdxlP-dep_Trfase_major"/>
</dbReference>
<gene>
    <name evidence="13" type="ORF">E4656_18535</name>
</gene>
<keyword evidence="5" id="KW-0001">2Fe-2S</keyword>
<dbReference type="PANTHER" id="PTHR11601:SF34">
    <property type="entry name" value="CYSTEINE DESULFURASE"/>
    <property type="match status" value="1"/>
</dbReference>
<name>A0A4Z0W924_9GAMM</name>
<comment type="catalytic activity">
    <reaction evidence="10">
        <text>(sulfur carrier)-H + L-cysteine = (sulfur carrier)-SH + L-alanine</text>
        <dbReference type="Rhea" id="RHEA:43892"/>
        <dbReference type="Rhea" id="RHEA-COMP:14737"/>
        <dbReference type="Rhea" id="RHEA-COMP:14739"/>
        <dbReference type="ChEBI" id="CHEBI:29917"/>
        <dbReference type="ChEBI" id="CHEBI:35235"/>
        <dbReference type="ChEBI" id="CHEBI:57972"/>
        <dbReference type="ChEBI" id="CHEBI:64428"/>
        <dbReference type="EC" id="2.8.1.7"/>
    </reaction>
</comment>
<evidence type="ECO:0000256" key="11">
    <source>
        <dbReference type="RuleBase" id="RU004504"/>
    </source>
</evidence>
<dbReference type="FunFam" id="3.40.640.10:FF:000003">
    <property type="entry name" value="Cysteine desulfurase IscS"/>
    <property type="match status" value="1"/>
</dbReference>
<comment type="cofactor">
    <cofactor evidence="1 11">
        <name>pyridoxal 5'-phosphate</name>
        <dbReference type="ChEBI" id="CHEBI:597326"/>
    </cofactor>
</comment>
<dbReference type="InterPro" id="IPR000192">
    <property type="entry name" value="Aminotrans_V_dom"/>
</dbReference>
<evidence type="ECO:0000259" key="12">
    <source>
        <dbReference type="Pfam" id="PF00266"/>
    </source>
</evidence>
<feature type="domain" description="Aminotransferase class V" evidence="12">
    <location>
        <begin position="5"/>
        <end position="365"/>
    </location>
</feature>
<evidence type="ECO:0000256" key="8">
    <source>
        <dbReference type="ARBA" id="ARBA00023004"/>
    </source>
</evidence>
<dbReference type="OrthoDB" id="9808002at2"/>
<protein>
    <recommendedName>
        <fullName evidence="3">cysteine desulfurase</fullName>
        <ecNumber evidence="3">2.8.1.7</ecNumber>
    </recommendedName>
</protein>
<keyword evidence="7" id="KW-0663">Pyridoxal phosphate</keyword>
<evidence type="ECO:0000313" key="14">
    <source>
        <dbReference type="Proteomes" id="UP000297475"/>
    </source>
</evidence>